<organism evidence="2">
    <name type="scientific">Sipha flava</name>
    <name type="common">yellow sugarcane aphid</name>
    <dbReference type="NCBI Taxonomy" id="143950"/>
    <lineage>
        <taxon>Eukaryota</taxon>
        <taxon>Metazoa</taxon>
        <taxon>Ecdysozoa</taxon>
        <taxon>Arthropoda</taxon>
        <taxon>Hexapoda</taxon>
        <taxon>Insecta</taxon>
        <taxon>Pterygota</taxon>
        <taxon>Neoptera</taxon>
        <taxon>Paraneoptera</taxon>
        <taxon>Hemiptera</taxon>
        <taxon>Sternorrhyncha</taxon>
        <taxon>Aphidomorpha</taxon>
        <taxon>Aphidoidea</taxon>
        <taxon>Aphididae</taxon>
        <taxon>Sipha</taxon>
    </lineage>
</organism>
<keyword evidence="1" id="KW-0732">Signal</keyword>
<evidence type="ECO:0000256" key="1">
    <source>
        <dbReference type="SAM" id="SignalP"/>
    </source>
</evidence>
<evidence type="ECO:0000313" key="2">
    <source>
        <dbReference type="EMBL" id="MBY74007.1"/>
    </source>
</evidence>
<name>A0A2S2Q8D9_9HEMI</name>
<accession>A0A2S2Q8D9</accession>
<dbReference type="AlphaFoldDB" id="A0A2S2Q8D9"/>
<proteinExistence type="predicted"/>
<protein>
    <submittedName>
        <fullName evidence="2">Uncharacterized protein</fullName>
    </submittedName>
</protein>
<gene>
    <name evidence="2" type="ORF">g.184355</name>
</gene>
<feature type="signal peptide" evidence="1">
    <location>
        <begin position="1"/>
        <end position="19"/>
    </location>
</feature>
<feature type="chain" id="PRO_5015751314" evidence="1">
    <location>
        <begin position="20"/>
        <end position="166"/>
    </location>
</feature>
<dbReference type="EMBL" id="GGMS01004804">
    <property type="protein sequence ID" value="MBY74007.1"/>
    <property type="molecule type" value="Transcribed_RNA"/>
</dbReference>
<sequence length="166" mass="19588">MNVLIPLALSVFLLNQNNAWFIDHNNAEDIDRSNLKSVWDLLLTKEILERNNPKDTIEQKNSDEYSMVKRTQSSLTPYESVDVMRNLKQFFDNISANVKQMKEKQPSKYNIQRKYDVSYPGNYFRGRKPSDNVRNFVRYDDGESYRGTNNHDPGIYWTGLGKKKRR</sequence>
<reference evidence="2" key="1">
    <citation type="submission" date="2018-04" db="EMBL/GenBank/DDBJ databases">
        <title>Transcriptome assembly of Sipha flava.</title>
        <authorList>
            <person name="Scully E.D."/>
            <person name="Geib S.M."/>
            <person name="Palmer N.A."/>
            <person name="Koch K."/>
            <person name="Bradshaw J."/>
            <person name="Heng-Moss T."/>
            <person name="Sarath G."/>
        </authorList>
    </citation>
    <scope>NUCLEOTIDE SEQUENCE</scope>
</reference>